<evidence type="ECO:0000313" key="1">
    <source>
        <dbReference type="EMBL" id="OAS21284.1"/>
    </source>
</evidence>
<organism evidence="1 2">
    <name type="scientific">Paenibacillus oryzisoli</name>
    <dbReference type="NCBI Taxonomy" id="1850517"/>
    <lineage>
        <taxon>Bacteria</taxon>
        <taxon>Bacillati</taxon>
        <taxon>Bacillota</taxon>
        <taxon>Bacilli</taxon>
        <taxon>Bacillales</taxon>
        <taxon>Paenibacillaceae</taxon>
        <taxon>Paenibacillus</taxon>
    </lineage>
</organism>
<dbReference type="EMBL" id="LYPB01000049">
    <property type="protein sequence ID" value="OAS21284.1"/>
    <property type="molecule type" value="Genomic_DNA"/>
</dbReference>
<dbReference type="Pfam" id="PF14398">
    <property type="entry name" value="ATPgrasp_YheCD"/>
    <property type="match status" value="1"/>
</dbReference>
<gene>
    <name evidence="1" type="ORF">A8708_30885</name>
</gene>
<comment type="caution">
    <text evidence="1">The sequence shown here is derived from an EMBL/GenBank/DDBJ whole genome shotgun (WGS) entry which is preliminary data.</text>
</comment>
<dbReference type="OrthoDB" id="7869153at2"/>
<dbReference type="InterPro" id="IPR026838">
    <property type="entry name" value="YheC/D"/>
</dbReference>
<proteinExistence type="predicted"/>
<dbReference type="Proteomes" id="UP000078454">
    <property type="component" value="Unassembled WGS sequence"/>
</dbReference>
<name>A0A198AIF3_9BACL</name>
<dbReference type="Gene3D" id="3.30.470.20">
    <property type="entry name" value="ATP-grasp fold, B domain"/>
    <property type="match status" value="1"/>
</dbReference>
<dbReference type="STRING" id="1850517.A8708_30885"/>
<accession>A0A198AIF3</accession>
<dbReference type="SUPFAM" id="SSF56059">
    <property type="entry name" value="Glutathione synthetase ATP-binding domain-like"/>
    <property type="match status" value="1"/>
</dbReference>
<keyword evidence="2" id="KW-1185">Reference proteome</keyword>
<reference evidence="1 2" key="1">
    <citation type="submission" date="2016-05" db="EMBL/GenBank/DDBJ databases">
        <title>Paenibacillus sp. 1ZS3-15 nov., isolated from the rhizosphere soil.</title>
        <authorList>
            <person name="Zhang X.X."/>
            <person name="Zhang J."/>
        </authorList>
    </citation>
    <scope>NUCLEOTIDE SEQUENCE [LARGE SCALE GENOMIC DNA]</scope>
    <source>
        <strain evidence="1 2">1ZS3-15</strain>
    </source>
</reference>
<evidence type="ECO:0000313" key="2">
    <source>
        <dbReference type="Proteomes" id="UP000078454"/>
    </source>
</evidence>
<dbReference type="AlphaFoldDB" id="A0A198AIF3"/>
<protein>
    <recommendedName>
        <fullName evidence="3">ATP-grasp domain-containing protein</fullName>
    </recommendedName>
</protein>
<sequence length="371" mass="42566">MMRLRTQRPLLGIMVTELNRDLPFASAIFYQHLTRHGASKGIDVFVFSPNRIDWMQEMVRGYMYDRTQQAWITKLFPLPSLIYDRCFFSNKQSYLTYQYHVRKLRDIPSIRFLGYGLGGKWEVGLLLQRDPALLAYLPETSRLRSGNQLEQWLQSHSDAFLKPQGGSQGKGAIHIHKEDSHFQLQGRDGRNQPILEEFQTWSACWRWLKQAIGSRPYLLQSYLQLHAMNGMSYDVRSLVQKNGRGNWEHTGMAVRVGKPGSITSNLHGGGTAEDAREFLTREFGENKSDQLIDTITMLSTHIPTVLESYHGRLAELGIDFGIDNSGRVWIIEVNSKPGRTIFARLHNERARSKSIANPIHYAGFLLNKQLS</sequence>
<evidence type="ECO:0008006" key="3">
    <source>
        <dbReference type="Google" id="ProtNLM"/>
    </source>
</evidence>